<proteinExistence type="predicted"/>
<evidence type="ECO:0000256" key="7">
    <source>
        <dbReference type="ARBA" id="ARBA00023306"/>
    </source>
</evidence>
<dbReference type="Pfam" id="PF08478">
    <property type="entry name" value="POTRA_1"/>
    <property type="match status" value="1"/>
</dbReference>
<dbReference type="Proteomes" id="UP000269591">
    <property type="component" value="Unassembled WGS sequence"/>
</dbReference>
<feature type="compositionally biased region" description="Low complexity" evidence="8">
    <location>
        <begin position="13"/>
        <end position="31"/>
    </location>
</feature>
<feature type="transmembrane region" description="Helical" evidence="9">
    <location>
        <begin position="79"/>
        <end position="98"/>
    </location>
</feature>
<keyword evidence="6 9" id="KW-0472">Membrane</keyword>
<dbReference type="InterPro" id="IPR034746">
    <property type="entry name" value="POTRA"/>
</dbReference>
<keyword evidence="12" id="KW-1185">Reference proteome</keyword>
<keyword evidence="5 9" id="KW-1133">Transmembrane helix</keyword>
<feature type="compositionally biased region" description="Basic and acidic residues" evidence="8">
    <location>
        <begin position="32"/>
        <end position="44"/>
    </location>
</feature>
<evidence type="ECO:0000256" key="5">
    <source>
        <dbReference type="ARBA" id="ARBA00022989"/>
    </source>
</evidence>
<keyword evidence="3 11" id="KW-0132">Cell division</keyword>
<evidence type="ECO:0000256" key="2">
    <source>
        <dbReference type="ARBA" id="ARBA00022475"/>
    </source>
</evidence>
<dbReference type="Gene3D" id="3.10.20.310">
    <property type="entry name" value="membrane protein fhac"/>
    <property type="match status" value="1"/>
</dbReference>
<dbReference type="OrthoDB" id="3173189at2"/>
<dbReference type="RefSeq" id="WP_123208154.1">
    <property type="nucleotide sequence ID" value="NZ_JBHTHO010000006.1"/>
</dbReference>
<comment type="subcellular location">
    <subcellularLocation>
        <location evidence="1">Membrane</location>
    </subcellularLocation>
</comment>
<dbReference type="EMBL" id="QIBX01000002">
    <property type="protein sequence ID" value="RNL41456.1"/>
    <property type="molecule type" value="Genomic_DNA"/>
</dbReference>
<evidence type="ECO:0000259" key="10">
    <source>
        <dbReference type="PROSITE" id="PS51779"/>
    </source>
</evidence>
<evidence type="ECO:0000313" key="11">
    <source>
        <dbReference type="EMBL" id="RNL41456.1"/>
    </source>
</evidence>
<feature type="domain" description="POTRA" evidence="10">
    <location>
        <begin position="102"/>
        <end position="170"/>
    </location>
</feature>
<evidence type="ECO:0000256" key="3">
    <source>
        <dbReference type="ARBA" id="ARBA00022618"/>
    </source>
</evidence>
<dbReference type="GO" id="GO:0005886">
    <property type="term" value="C:plasma membrane"/>
    <property type="evidence" value="ECO:0007669"/>
    <property type="project" value="TreeGrafter"/>
</dbReference>
<evidence type="ECO:0000256" key="4">
    <source>
        <dbReference type="ARBA" id="ARBA00022692"/>
    </source>
</evidence>
<dbReference type="PANTHER" id="PTHR37820">
    <property type="entry name" value="CELL DIVISION PROTEIN DIVIB"/>
    <property type="match status" value="1"/>
</dbReference>
<evidence type="ECO:0000256" key="8">
    <source>
        <dbReference type="SAM" id="MobiDB-lite"/>
    </source>
</evidence>
<dbReference type="InterPro" id="IPR050487">
    <property type="entry name" value="FtsQ_DivIB"/>
</dbReference>
<comment type="caution">
    <text evidence="11">The sequence shown here is derived from an EMBL/GenBank/DDBJ whole genome shotgun (WGS) entry which is preliminary data.</text>
</comment>
<protein>
    <submittedName>
        <fullName evidence="11">Cell division protein FtsQ</fullName>
    </submittedName>
</protein>
<dbReference type="PROSITE" id="PS51779">
    <property type="entry name" value="POTRA"/>
    <property type="match status" value="1"/>
</dbReference>
<accession>A0A3N0B4B9</accession>
<dbReference type="AlphaFoldDB" id="A0A3N0B4B9"/>
<keyword evidence="4 9" id="KW-0812">Transmembrane</keyword>
<evidence type="ECO:0000256" key="1">
    <source>
        <dbReference type="ARBA" id="ARBA00004370"/>
    </source>
</evidence>
<sequence length="327" mass="35428">MASRNSRQRPQARRQASSSYRSSAGRPSRAGSYDRRAYTQRRDLGSAAPRVSTVKVGSLAQDTHRRRAQQTYRAHMTKAIIVFVVIAVLAIGAVGAYFSPLFSIKQVTVSGVEHLTGDEMTQLANVPSDTTLLRVDTGAIKESIMRDAWVADVDVQRVFPDTLNLAVTERDIGATVEVTSQDGSSTETWALSTDGMWLCVIPEEGSEAAASVSPAIFEDAKNVFSIKDVGPGVSPEIGAYCTDESIVNALDIVTGLTTELKDQVVSVSAQSAESTRLTLESNVEIDFGVAEDIREKERICLQLLADNQGEVAYINVRVVDSPTWRAV</sequence>
<organism evidence="11 12">
    <name type="scientific">Slackia equolifaciens</name>
    <dbReference type="NCBI Taxonomy" id="498718"/>
    <lineage>
        <taxon>Bacteria</taxon>
        <taxon>Bacillati</taxon>
        <taxon>Actinomycetota</taxon>
        <taxon>Coriobacteriia</taxon>
        <taxon>Eggerthellales</taxon>
        <taxon>Eggerthellaceae</taxon>
        <taxon>Slackia</taxon>
    </lineage>
</organism>
<reference evidence="12" key="1">
    <citation type="submission" date="2018-05" db="EMBL/GenBank/DDBJ databases">
        <title>Genome Sequencing of selected type strains of the family Eggerthellaceae.</title>
        <authorList>
            <person name="Danylec N."/>
            <person name="Stoll D.A."/>
            <person name="Doetsch A."/>
            <person name="Huch M."/>
        </authorList>
    </citation>
    <scope>NUCLEOTIDE SEQUENCE [LARGE SCALE GENOMIC DNA]</scope>
    <source>
        <strain evidence="12">DSM 24851</strain>
    </source>
</reference>
<keyword evidence="2" id="KW-1003">Cell membrane</keyword>
<feature type="region of interest" description="Disordered" evidence="8">
    <location>
        <begin position="1"/>
        <end position="50"/>
    </location>
</feature>
<dbReference type="GO" id="GO:0051301">
    <property type="term" value="P:cell division"/>
    <property type="evidence" value="ECO:0007669"/>
    <property type="project" value="UniProtKB-KW"/>
</dbReference>
<evidence type="ECO:0000256" key="9">
    <source>
        <dbReference type="SAM" id="Phobius"/>
    </source>
</evidence>
<evidence type="ECO:0000256" key="6">
    <source>
        <dbReference type="ARBA" id="ARBA00023136"/>
    </source>
</evidence>
<feature type="compositionally biased region" description="Basic residues" evidence="8">
    <location>
        <begin position="1"/>
        <end position="12"/>
    </location>
</feature>
<keyword evidence="7" id="KW-0131">Cell cycle</keyword>
<gene>
    <name evidence="11" type="ORF">DMP06_02430</name>
</gene>
<dbReference type="InterPro" id="IPR013685">
    <property type="entry name" value="POTRA_FtsQ_type"/>
</dbReference>
<name>A0A3N0B4B9_9ACTN</name>
<dbReference type="PANTHER" id="PTHR37820:SF1">
    <property type="entry name" value="CELL DIVISION PROTEIN FTSQ"/>
    <property type="match status" value="1"/>
</dbReference>
<evidence type="ECO:0000313" key="12">
    <source>
        <dbReference type="Proteomes" id="UP000269591"/>
    </source>
</evidence>